<dbReference type="InterPro" id="IPR012312">
    <property type="entry name" value="Hemerythrin-like"/>
</dbReference>
<evidence type="ECO:0000256" key="1">
    <source>
        <dbReference type="ARBA" id="ARBA00010587"/>
    </source>
</evidence>
<feature type="binding site" evidence="4">
    <location>
        <position position="113"/>
    </location>
    <ligand>
        <name>Fe cation</name>
        <dbReference type="ChEBI" id="CHEBI:24875"/>
        <label>1</label>
    </ligand>
</feature>
<evidence type="ECO:0000259" key="5">
    <source>
        <dbReference type="Pfam" id="PF01814"/>
    </source>
</evidence>
<organism evidence="6">
    <name type="scientific">Magelona berkeleyi</name>
    <dbReference type="NCBI Taxonomy" id="1490213"/>
    <lineage>
        <taxon>Eukaryota</taxon>
        <taxon>Metazoa</taxon>
        <taxon>Spiralia</taxon>
        <taxon>Lophotrochozoa</taxon>
        <taxon>Annelida</taxon>
        <taxon>Polychaeta</taxon>
        <taxon>Sedentaria</taxon>
        <taxon>Canalipalpata</taxon>
        <taxon>Spionida</taxon>
        <taxon>Magelonidae</taxon>
        <taxon>Magelona</taxon>
    </lineage>
</organism>
<dbReference type="PROSITE" id="PS00550">
    <property type="entry name" value="HEMERYTHRINS"/>
    <property type="match status" value="1"/>
</dbReference>
<evidence type="ECO:0000256" key="3">
    <source>
        <dbReference type="ARBA" id="ARBA00023004"/>
    </source>
</evidence>
<dbReference type="PANTHER" id="PTHR37164">
    <property type="entry name" value="BACTERIOHEMERYTHRIN"/>
    <property type="match status" value="1"/>
</dbReference>
<evidence type="ECO:0000313" key="6">
    <source>
        <dbReference type="EMBL" id="AQV13676.1"/>
    </source>
</evidence>
<dbReference type="Pfam" id="PF01814">
    <property type="entry name" value="Hemerythrin"/>
    <property type="match status" value="1"/>
</dbReference>
<feature type="binding site" evidence="4">
    <location>
        <position position="75"/>
    </location>
    <ligand>
        <name>Fe cation</name>
        <dbReference type="ChEBI" id="CHEBI:24875"/>
        <label>2</label>
    </ligand>
</feature>
<dbReference type="PIRSF" id="PIRSF002033">
    <property type="entry name" value="Hemerythrin"/>
    <property type="match status" value="1"/>
</dbReference>
<dbReference type="NCBIfam" id="TIGR00058">
    <property type="entry name" value="Hemerythrin"/>
    <property type="match status" value="1"/>
</dbReference>
<keyword evidence="2 4" id="KW-0479">Metal-binding</keyword>
<dbReference type="PANTHER" id="PTHR37164:SF1">
    <property type="entry name" value="BACTERIOHEMERYTHRIN"/>
    <property type="match status" value="1"/>
</dbReference>
<dbReference type="InterPro" id="IPR016131">
    <property type="entry name" value="Haemerythrin_Fe_BS"/>
</dbReference>
<dbReference type="AlphaFoldDB" id="A0A1S6QD03"/>
<name>A0A1S6QD03_9ANNE</name>
<dbReference type="InterPro" id="IPR050669">
    <property type="entry name" value="Hemerythrin"/>
</dbReference>
<feature type="binding site" evidence="4">
    <location>
        <position position="56"/>
    </location>
    <ligand>
        <name>Fe cation</name>
        <dbReference type="ChEBI" id="CHEBI:24875"/>
        <label>1</label>
    </ligand>
</feature>
<keyword evidence="3 4" id="KW-0408">Iron</keyword>
<dbReference type="PRINTS" id="PR00186">
    <property type="entry name" value="HEMERYTHRIN"/>
</dbReference>
<dbReference type="GO" id="GO:0005506">
    <property type="term" value="F:iron ion binding"/>
    <property type="evidence" value="ECO:0007669"/>
    <property type="project" value="InterPro"/>
</dbReference>
<feature type="binding site" evidence="4">
    <location>
        <position position="79"/>
    </location>
    <ligand>
        <name>Fe cation</name>
        <dbReference type="ChEBI" id="CHEBI:24875"/>
        <label>2</label>
    </ligand>
</feature>
<feature type="domain" description="Hemerythrin-like" evidence="5">
    <location>
        <begin position="18"/>
        <end position="119"/>
    </location>
</feature>
<dbReference type="InterPro" id="IPR002063">
    <property type="entry name" value="Haemerythrin"/>
</dbReference>
<feature type="binding site" evidence="4">
    <location>
        <position position="26"/>
    </location>
    <ligand>
        <name>Fe cation</name>
        <dbReference type="ChEBI" id="CHEBI:24875"/>
        <label>1</label>
    </ligand>
</feature>
<evidence type="ECO:0000256" key="4">
    <source>
        <dbReference type="PIRSR" id="PIRSR002033-1"/>
    </source>
</evidence>
<protein>
    <submittedName>
        <fullName evidence="6">Hemerythrin</fullName>
    </submittedName>
</protein>
<feature type="binding site" evidence="4">
    <location>
        <position position="108"/>
    </location>
    <ligand>
        <name>Fe cation</name>
        <dbReference type="ChEBI" id="CHEBI:24875"/>
        <label>2</label>
    </ligand>
</feature>
<dbReference type="InterPro" id="IPR012827">
    <property type="entry name" value="Hemerythrin_metal-bd"/>
</dbReference>
<reference evidence="6" key="1">
    <citation type="submission" date="2016-10" db="EMBL/GenBank/DDBJ databases">
        <title>Discovery and evolution of novel hemerythrin genes in annelid worms.</title>
        <authorList>
            <person name="Costa-Paiva E.M."/>
            <person name="Whelan N.V."/>
            <person name="Waits D.S."/>
            <person name="Santos S."/>
            <person name="Schrago C.G."/>
            <person name="Halanych K.M."/>
        </authorList>
    </citation>
    <scope>NUCLEOTIDE SEQUENCE</scope>
</reference>
<dbReference type="EMBL" id="KY007378">
    <property type="protein sequence ID" value="AQV13676.1"/>
    <property type="molecule type" value="mRNA"/>
</dbReference>
<dbReference type="SUPFAM" id="SSF47188">
    <property type="entry name" value="Hemerythrin-like"/>
    <property type="match status" value="1"/>
</dbReference>
<dbReference type="InterPro" id="IPR035938">
    <property type="entry name" value="Hemerythrin-like_sf"/>
</dbReference>
<feature type="binding site" evidence="4">
    <location>
        <position position="113"/>
    </location>
    <ligand>
        <name>Fe cation</name>
        <dbReference type="ChEBI" id="CHEBI:24875"/>
        <label>2</label>
    </ligand>
</feature>
<proteinExistence type="evidence at transcript level"/>
<dbReference type="Gene3D" id="1.20.120.50">
    <property type="entry name" value="Hemerythrin-like"/>
    <property type="match status" value="1"/>
</dbReference>
<comment type="similarity">
    <text evidence="1">Belongs to the hemerythrin family.</text>
</comment>
<dbReference type="CDD" id="cd12107">
    <property type="entry name" value="Hemerythrin"/>
    <property type="match status" value="1"/>
</dbReference>
<sequence>MSFFIPEPYCWDESFKTFYEQIDNEHKGLFQGVFNVARTPKSQICLDGLNHVMQYHFANEQALMETANYHLRKEHTAIHNAFLDRIGKYTVPVGIADIQYCKDWLVNHIKVNDFKYRGML</sequence>
<feature type="binding site" evidence="4">
    <location>
        <position position="60"/>
    </location>
    <ligand>
        <name>Fe cation</name>
        <dbReference type="ChEBI" id="CHEBI:24875"/>
        <label>2</label>
    </ligand>
</feature>
<evidence type="ECO:0000256" key="2">
    <source>
        <dbReference type="ARBA" id="ARBA00022723"/>
    </source>
</evidence>
<dbReference type="NCBIfam" id="TIGR02481">
    <property type="entry name" value="hemeryth_dom"/>
    <property type="match status" value="1"/>
</dbReference>
<feature type="binding site" evidence="4">
    <location>
        <position position="60"/>
    </location>
    <ligand>
        <name>Fe cation</name>
        <dbReference type="ChEBI" id="CHEBI:24875"/>
        <label>1</label>
    </ligand>
</feature>
<accession>A0A1S6QD03</accession>